<dbReference type="PIRSF" id="PIRSF021697">
    <property type="entry name" value="UCP021697"/>
    <property type="match status" value="1"/>
</dbReference>
<accession>A0A542ZRK5</accession>
<comment type="caution">
    <text evidence="3">The sequence shown here is derived from an EMBL/GenBank/DDBJ whole genome shotgun (WGS) entry which is preliminary data.</text>
</comment>
<gene>
    <name evidence="3" type="ORF">FB460_0670</name>
</gene>
<evidence type="ECO:0000256" key="2">
    <source>
        <dbReference type="SAM" id="Phobius"/>
    </source>
</evidence>
<feature type="transmembrane region" description="Helical" evidence="2">
    <location>
        <begin position="36"/>
        <end position="58"/>
    </location>
</feature>
<keyword evidence="2" id="KW-1133">Transmembrane helix</keyword>
<feature type="transmembrane region" description="Helical" evidence="2">
    <location>
        <begin position="64"/>
        <end position="89"/>
    </location>
</feature>
<dbReference type="InterPro" id="IPR051791">
    <property type="entry name" value="Pra-immunoreactive"/>
</dbReference>
<protein>
    <submittedName>
        <fullName evidence="3">RDD family protein</fullName>
    </submittedName>
</protein>
<dbReference type="OrthoDB" id="5187110at2"/>
<proteinExistence type="predicted"/>
<evidence type="ECO:0000313" key="3">
    <source>
        <dbReference type="EMBL" id="TQL62879.1"/>
    </source>
</evidence>
<dbReference type="PANTHER" id="PTHR36115">
    <property type="entry name" value="PROLINE-RICH ANTIGEN HOMOLOG-RELATED"/>
    <property type="match status" value="1"/>
</dbReference>
<dbReference type="EMBL" id="VFOR01000001">
    <property type="protein sequence ID" value="TQL62879.1"/>
    <property type="molecule type" value="Genomic_DNA"/>
</dbReference>
<feature type="transmembrane region" description="Helical" evidence="2">
    <location>
        <begin position="110"/>
        <end position="128"/>
    </location>
</feature>
<reference evidence="3 4" key="1">
    <citation type="submission" date="2019-06" db="EMBL/GenBank/DDBJ databases">
        <title>Sequencing the genomes of 1000 actinobacteria strains.</title>
        <authorList>
            <person name="Klenk H.-P."/>
        </authorList>
    </citation>
    <scope>NUCLEOTIDE SEQUENCE [LARGE SCALE GENOMIC DNA]</scope>
    <source>
        <strain evidence="3 4">DSM 8251</strain>
    </source>
</reference>
<dbReference type="InterPro" id="IPR016795">
    <property type="entry name" value="UCP021697"/>
</dbReference>
<keyword evidence="2" id="KW-0812">Transmembrane</keyword>
<dbReference type="Proteomes" id="UP000316196">
    <property type="component" value="Unassembled WGS sequence"/>
</dbReference>
<name>A0A542ZRK5_9ACTN</name>
<dbReference type="PANTHER" id="PTHR36115:SF6">
    <property type="entry name" value="PROLINE-RICH ANTIGEN HOMOLOG"/>
    <property type="match status" value="1"/>
</dbReference>
<organism evidence="3 4">
    <name type="scientific">Propioniferax innocua</name>
    <dbReference type="NCBI Taxonomy" id="1753"/>
    <lineage>
        <taxon>Bacteria</taxon>
        <taxon>Bacillati</taxon>
        <taxon>Actinomycetota</taxon>
        <taxon>Actinomycetes</taxon>
        <taxon>Propionibacteriales</taxon>
        <taxon>Propionibacteriaceae</taxon>
        <taxon>Propioniferax</taxon>
    </lineage>
</organism>
<keyword evidence="2" id="KW-0472">Membrane</keyword>
<sequence length="146" mass="15729">MASTGSELRHEEAWPGEELGLPETGRGSLATWGARFTALVVDWAACTIVTWGLVRAGVLGDVPYLGMITMALFFIEATLGTAFAGGSFGQICARIMVVRLTPEPVRLWRAALRTALICLVLPALVIGVHRRGLHDLTMGTVVVNRR</sequence>
<dbReference type="AlphaFoldDB" id="A0A542ZRK5"/>
<evidence type="ECO:0000256" key="1">
    <source>
        <dbReference type="SAM" id="MobiDB-lite"/>
    </source>
</evidence>
<dbReference type="RefSeq" id="WP_142092666.1">
    <property type="nucleotide sequence ID" value="NZ_BAAAMD010000001.1"/>
</dbReference>
<keyword evidence="4" id="KW-1185">Reference proteome</keyword>
<evidence type="ECO:0000313" key="4">
    <source>
        <dbReference type="Proteomes" id="UP000316196"/>
    </source>
</evidence>
<feature type="region of interest" description="Disordered" evidence="1">
    <location>
        <begin position="1"/>
        <end position="22"/>
    </location>
</feature>